<accession>A0A484HCZ3</accession>
<dbReference type="PANTHER" id="PTHR43721">
    <property type="entry name" value="ELONGATION FACTOR TU-RELATED"/>
    <property type="match status" value="1"/>
</dbReference>
<dbReference type="InterPro" id="IPR009001">
    <property type="entry name" value="Transl_elong_EF1A/Init_IF2_C"/>
</dbReference>
<keyword evidence="10" id="KW-0251">Elongation factor</keyword>
<feature type="domain" description="Tr-type G" evidence="9">
    <location>
        <begin position="1"/>
        <end position="174"/>
    </location>
</feature>
<dbReference type="NCBIfam" id="TIGR00475">
    <property type="entry name" value="selB"/>
    <property type="match status" value="1"/>
</dbReference>
<comment type="function">
    <text evidence="7">Translation factor necessary for the incorporation of selenocysteine into proteins. It probably replaces EF-Tu for the insertion of selenocysteine directed by the UGA codon. SelB binds GTP and GDP.</text>
</comment>
<gene>
    <name evidence="10" type="primary">selB</name>
    <name evidence="10" type="ORF">EPICR_120051</name>
</gene>
<dbReference type="InterPro" id="IPR031157">
    <property type="entry name" value="G_TR_CS"/>
</dbReference>
<dbReference type="InterPro" id="IPR015190">
    <property type="entry name" value="Elong_fac_SelB-wing-hlx_typ-2"/>
</dbReference>
<dbReference type="SUPFAM" id="SSF46785">
    <property type="entry name" value="Winged helix' DNA-binding domain"/>
    <property type="match status" value="3"/>
</dbReference>
<dbReference type="Pfam" id="PF25461">
    <property type="entry name" value="Beta-barrel_SelB"/>
    <property type="match status" value="1"/>
</dbReference>
<dbReference type="Pfam" id="PF03144">
    <property type="entry name" value="GTP_EFTU_D2"/>
    <property type="match status" value="1"/>
</dbReference>
<dbReference type="InterPro" id="IPR015191">
    <property type="entry name" value="SelB_WHD4"/>
</dbReference>
<dbReference type="InterPro" id="IPR057335">
    <property type="entry name" value="Beta-barrel_SelB"/>
</dbReference>
<evidence type="ECO:0000256" key="6">
    <source>
        <dbReference type="ARBA" id="ARBA00023134"/>
    </source>
</evidence>
<dbReference type="InterPro" id="IPR009000">
    <property type="entry name" value="Transl_B-barrel_sf"/>
</dbReference>
<evidence type="ECO:0000256" key="7">
    <source>
        <dbReference type="ARBA" id="ARBA00025526"/>
    </source>
</evidence>
<keyword evidence="4" id="KW-0547">Nucleotide-binding</keyword>
<dbReference type="Pfam" id="PF09107">
    <property type="entry name" value="WHD_3rd_SelB"/>
    <property type="match status" value="1"/>
</dbReference>
<keyword evidence="6" id="KW-0342">GTP-binding</keyword>
<proteinExistence type="predicted"/>
<keyword evidence="3" id="KW-0963">Cytoplasm</keyword>
<evidence type="ECO:0000256" key="3">
    <source>
        <dbReference type="ARBA" id="ARBA00022490"/>
    </source>
</evidence>
<dbReference type="Pfam" id="PF09106">
    <property type="entry name" value="WHD_2nd_SelB"/>
    <property type="match status" value="1"/>
</dbReference>
<dbReference type="CDD" id="cd04171">
    <property type="entry name" value="SelB"/>
    <property type="match status" value="1"/>
</dbReference>
<dbReference type="InterPro" id="IPR050055">
    <property type="entry name" value="EF-Tu_GTPase"/>
</dbReference>
<dbReference type="Pfam" id="PF00009">
    <property type="entry name" value="GTP_EFTU"/>
    <property type="match status" value="1"/>
</dbReference>
<dbReference type="GO" id="GO:0003723">
    <property type="term" value="F:RNA binding"/>
    <property type="evidence" value="ECO:0007669"/>
    <property type="project" value="InterPro"/>
</dbReference>
<dbReference type="GO" id="GO:0001514">
    <property type="term" value="P:selenocysteine incorporation"/>
    <property type="evidence" value="ECO:0007669"/>
    <property type="project" value="InterPro"/>
</dbReference>
<name>A0A484HCZ3_9BACT</name>
<evidence type="ECO:0000256" key="1">
    <source>
        <dbReference type="ARBA" id="ARBA00004496"/>
    </source>
</evidence>
<dbReference type="GO" id="GO:0003746">
    <property type="term" value="F:translation elongation factor activity"/>
    <property type="evidence" value="ECO:0007669"/>
    <property type="project" value="UniProtKB-KW"/>
</dbReference>
<dbReference type="InterPro" id="IPR004535">
    <property type="entry name" value="Transl_elong_SelB"/>
</dbReference>
<protein>
    <recommendedName>
        <fullName evidence="2">Selenocysteine-specific elongation factor</fullName>
    </recommendedName>
    <alternativeName>
        <fullName evidence="8">SelB translation factor</fullName>
    </alternativeName>
</protein>
<dbReference type="Gene3D" id="1.10.10.2770">
    <property type="match status" value="1"/>
</dbReference>
<dbReference type="PROSITE" id="PS00301">
    <property type="entry name" value="G_TR_1"/>
    <property type="match status" value="1"/>
</dbReference>
<comment type="subcellular location">
    <subcellularLocation>
        <location evidence="1">Cytoplasm</location>
    </subcellularLocation>
</comment>
<keyword evidence="5" id="KW-0648">Protein biosynthesis</keyword>
<dbReference type="CDD" id="cd15491">
    <property type="entry name" value="selB_III"/>
    <property type="match status" value="1"/>
</dbReference>
<evidence type="ECO:0000259" key="9">
    <source>
        <dbReference type="PROSITE" id="PS51722"/>
    </source>
</evidence>
<sequence length="639" mass="70414">MKRIILGTAGHIDHGKTSLVKAATGINTDRLKEEQKRGITIELGFAHVTLPSGQILSVVDVPGHEKFVKNMVAGSTGIDIVAMVIAADEGVMPQTREHMEICSLLGIQKGLVALTKTDLADPEWMELVVEDIRAFARGTFLEDAPVVPVSSVKQEGIGDFLKALDDLCADIRPRSSAGPFRLPVDRVFTMKGFGAVVTGTLISGQVRVGDPVTLYPSGVNSKVRGIQARNRSVESAEAGMRTAVNFQGLKKSAINRGETLSSPGALVNSHMVDVALEYLSANRKPLKNRALVRFHAGTREVMGRVILLDREELAPGEKTAAQLRLESPVALVKDDRFVIRSYSPARTVGGGSVLNPAASKHKRFKPGLTQSIEALSQKEPGEIAAHHAEMSGNSGVSFDELKVMTNLTEKPLSKILSGLMSENVLALSDREKRVYVHAKTLESLENKIRRHLSRYHEQNPLKPGPAREELKTRFPGAHGKLVHMAVNRLEKRGELVSEEETVRLSEHQILLGTDQKALRKDILSAYDTSGLTPPYFKDLCEKLEVDRAMAADVLMLLIDEGLIVKIKEDLYFHHEPFDRFKEKLIDFLSSREEISTPEIKELAGVSRKYLIPLIEYLDSKNVTIRVGDTRRLRNPPKTS</sequence>
<dbReference type="PROSITE" id="PS51722">
    <property type="entry name" value="G_TR_2"/>
    <property type="match status" value="1"/>
</dbReference>
<dbReference type="SUPFAM" id="SSF50465">
    <property type="entry name" value="EF-Tu/eEF-1alpha/eIF2-gamma C-terminal domain"/>
    <property type="match status" value="1"/>
</dbReference>
<dbReference type="Gene3D" id="1.10.10.10">
    <property type="entry name" value="Winged helix-like DNA-binding domain superfamily/Winged helix DNA-binding domain"/>
    <property type="match status" value="1"/>
</dbReference>
<dbReference type="Gene3D" id="2.40.30.10">
    <property type="entry name" value="Translation factors"/>
    <property type="match status" value="2"/>
</dbReference>
<dbReference type="SUPFAM" id="SSF52540">
    <property type="entry name" value="P-loop containing nucleoside triphosphate hydrolases"/>
    <property type="match status" value="1"/>
</dbReference>
<dbReference type="CDD" id="cd03696">
    <property type="entry name" value="SelB_II"/>
    <property type="match status" value="1"/>
</dbReference>
<dbReference type="PANTHER" id="PTHR43721:SF22">
    <property type="entry name" value="ELONGATION FACTOR TU, MITOCHONDRIAL"/>
    <property type="match status" value="1"/>
</dbReference>
<dbReference type="InterPro" id="IPR036388">
    <property type="entry name" value="WH-like_DNA-bd_sf"/>
</dbReference>
<dbReference type="Gene3D" id="3.40.50.300">
    <property type="entry name" value="P-loop containing nucleotide triphosphate hydrolases"/>
    <property type="match status" value="1"/>
</dbReference>
<evidence type="ECO:0000256" key="2">
    <source>
        <dbReference type="ARBA" id="ARBA00015953"/>
    </source>
</evidence>
<dbReference type="SUPFAM" id="SSF50447">
    <property type="entry name" value="Translation proteins"/>
    <property type="match status" value="1"/>
</dbReference>
<dbReference type="AlphaFoldDB" id="A0A484HCZ3"/>
<evidence type="ECO:0000256" key="4">
    <source>
        <dbReference type="ARBA" id="ARBA00022741"/>
    </source>
</evidence>
<dbReference type="EMBL" id="CAACVI010000004">
    <property type="protein sequence ID" value="VEN73153.1"/>
    <property type="molecule type" value="Genomic_DNA"/>
</dbReference>
<evidence type="ECO:0000313" key="10">
    <source>
        <dbReference type="EMBL" id="VEN73153.1"/>
    </source>
</evidence>
<dbReference type="InterPro" id="IPR036390">
    <property type="entry name" value="WH_DNA-bd_sf"/>
</dbReference>
<dbReference type="GO" id="GO:0003924">
    <property type="term" value="F:GTPase activity"/>
    <property type="evidence" value="ECO:0007669"/>
    <property type="project" value="InterPro"/>
</dbReference>
<reference evidence="10" key="1">
    <citation type="submission" date="2019-01" db="EMBL/GenBank/DDBJ databases">
        <authorList>
            <consortium name="Genoscope - CEA"/>
            <person name="William W."/>
        </authorList>
    </citation>
    <scope>NUCLEOTIDE SEQUENCE</scope>
    <source>
        <strain evidence="10">CR-1</strain>
    </source>
</reference>
<organism evidence="10">
    <name type="scientific">uncultured Desulfobacteraceae bacterium</name>
    <dbReference type="NCBI Taxonomy" id="218296"/>
    <lineage>
        <taxon>Bacteria</taxon>
        <taxon>Pseudomonadati</taxon>
        <taxon>Thermodesulfobacteriota</taxon>
        <taxon>Desulfobacteria</taxon>
        <taxon>Desulfobacterales</taxon>
        <taxon>Desulfobacteraceae</taxon>
        <taxon>environmental samples</taxon>
    </lineage>
</organism>
<evidence type="ECO:0000256" key="8">
    <source>
        <dbReference type="ARBA" id="ARBA00031615"/>
    </source>
</evidence>
<dbReference type="InterPro" id="IPR004161">
    <property type="entry name" value="EFTu-like_2"/>
</dbReference>
<dbReference type="GO" id="GO:0005525">
    <property type="term" value="F:GTP binding"/>
    <property type="evidence" value="ECO:0007669"/>
    <property type="project" value="UniProtKB-KW"/>
</dbReference>
<dbReference type="GO" id="GO:0005829">
    <property type="term" value="C:cytosol"/>
    <property type="evidence" value="ECO:0007669"/>
    <property type="project" value="TreeGrafter"/>
</dbReference>
<dbReference type="InterPro" id="IPR000795">
    <property type="entry name" value="T_Tr_GTP-bd_dom"/>
</dbReference>
<dbReference type="InterPro" id="IPR027417">
    <property type="entry name" value="P-loop_NTPase"/>
</dbReference>
<evidence type="ECO:0000256" key="5">
    <source>
        <dbReference type="ARBA" id="ARBA00022917"/>
    </source>
</evidence>